<sequence>MSCLPFDFNSPCMLTAASGHLSIITDNKAQRSIIVCFSPTRQISGQLRTASRHYTTQLTNKLLCILSLSSGFRYFQLKVEYLMQGMTNIAPSTTPQEMK</sequence>
<reference evidence="2" key="1">
    <citation type="submission" date="2016-06" db="EMBL/GenBank/DDBJ databases">
        <title>Parallel loss of symbiosis genes in relatives of nitrogen-fixing non-legume Parasponia.</title>
        <authorList>
            <person name="Van Velzen R."/>
            <person name="Holmer R."/>
            <person name="Bu F."/>
            <person name="Rutten L."/>
            <person name="Van Zeijl A."/>
            <person name="Liu W."/>
            <person name="Santuari L."/>
            <person name="Cao Q."/>
            <person name="Sharma T."/>
            <person name="Shen D."/>
            <person name="Roswanjaya Y."/>
            <person name="Wardhani T."/>
            <person name="Kalhor M.S."/>
            <person name="Jansen J."/>
            <person name="Van den Hoogen J."/>
            <person name="Gungor B."/>
            <person name="Hartog M."/>
            <person name="Hontelez J."/>
            <person name="Verver J."/>
            <person name="Yang W.-C."/>
            <person name="Schijlen E."/>
            <person name="Repin R."/>
            <person name="Schilthuizen M."/>
            <person name="Schranz E."/>
            <person name="Heidstra R."/>
            <person name="Miyata K."/>
            <person name="Fedorova E."/>
            <person name="Kohlen W."/>
            <person name="Bisseling T."/>
            <person name="Smit S."/>
            <person name="Geurts R."/>
        </authorList>
    </citation>
    <scope>NUCLEOTIDE SEQUENCE [LARGE SCALE GENOMIC DNA]</scope>
    <source>
        <strain evidence="2">cv. RG33-2</strain>
    </source>
</reference>
<dbReference type="AlphaFoldDB" id="A0A2P5F5I7"/>
<dbReference type="InParanoid" id="A0A2P5F5I7"/>
<dbReference type="OrthoDB" id="10327506at2759"/>
<keyword evidence="2" id="KW-1185">Reference proteome</keyword>
<comment type="caution">
    <text evidence="1">The sequence shown here is derived from an EMBL/GenBank/DDBJ whole genome shotgun (WGS) entry which is preliminary data.</text>
</comment>
<accession>A0A2P5F5I7</accession>
<gene>
    <name evidence="1" type="ORF">TorRG33x02_113240</name>
</gene>
<proteinExistence type="predicted"/>
<organism evidence="1 2">
    <name type="scientific">Trema orientale</name>
    <name type="common">Charcoal tree</name>
    <name type="synonym">Celtis orientalis</name>
    <dbReference type="NCBI Taxonomy" id="63057"/>
    <lineage>
        <taxon>Eukaryota</taxon>
        <taxon>Viridiplantae</taxon>
        <taxon>Streptophyta</taxon>
        <taxon>Embryophyta</taxon>
        <taxon>Tracheophyta</taxon>
        <taxon>Spermatophyta</taxon>
        <taxon>Magnoliopsida</taxon>
        <taxon>eudicotyledons</taxon>
        <taxon>Gunneridae</taxon>
        <taxon>Pentapetalae</taxon>
        <taxon>rosids</taxon>
        <taxon>fabids</taxon>
        <taxon>Rosales</taxon>
        <taxon>Cannabaceae</taxon>
        <taxon>Trema</taxon>
    </lineage>
</organism>
<feature type="non-terminal residue" evidence="1">
    <location>
        <position position="99"/>
    </location>
</feature>
<name>A0A2P5F5I7_TREOI</name>
<protein>
    <submittedName>
        <fullName evidence="1">Uncharacterized protein</fullName>
    </submittedName>
</protein>
<evidence type="ECO:0000313" key="1">
    <source>
        <dbReference type="EMBL" id="PON93045.1"/>
    </source>
</evidence>
<dbReference type="Proteomes" id="UP000237000">
    <property type="component" value="Unassembled WGS sequence"/>
</dbReference>
<evidence type="ECO:0000313" key="2">
    <source>
        <dbReference type="Proteomes" id="UP000237000"/>
    </source>
</evidence>
<dbReference type="EMBL" id="JXTC01000061">
    <property type="protein sequence ID" value="PON93045.1"/>
    <property type="molecule type" value="Genomic_DNA"/>
</dbReference>